<accession>A0A520N5J2</accession>
<sequence length="102" mass="11963">MIKISLNKDKIRFINLHKSFFAELSNTSCDIDDNKVSIYENSNQNLDPASIELKIIDGSYQIYFWDGYSLADKYSTDNYDEALSQFKKFAKRLSKNLRRFSD</sequence>
<dbReference type="Proteomes" id="UP000315283">
    <property type="component" value="Unassembled WGS sequence"/>
</dbReference>
<reference evidence="1 2" key="1">
    <citation type="submission" date="2019-02" db="EMBL/GenBank/DDBJ databases">
        <title>Prokaryotic population dynamics and viral predation in marine succession experiment using metagenomics: the confinement effect.</title>
        <authorList>
            <person name="Haro-Moreno J.M."/>
            <person name="Rodriguez-Valera F."/>
            <person name="Lopez-Perez M."/>
        </authorList>
    </citation>
    <scope>NUCLEOTIDE SEQUENCE [LARGE SCALE GENOMIC DNA]</scope>
    <source>
        <strain evidence="1">MED-G164</strain>
    </source>
</reference>
<evidence type="ECO:0000313" key="1">
    <source>
        <dbReference type="EMBL" id="RZO28649.1"/>
    </source>
</evidence>
<organism evidence="1 2">
    <name type="scientific">SAR86 cluster bacterium</name>
    <dbReference type="NCBI Taxonomy" id="2030880"/>
    <lineage>
        <taxon>Bacteria</taxon>
        <taxon>Pseudomonadati</taxon>
        <taxon>Pseudomonadota</taxon>
        <taxon>Gammaproteobacteria</taxon>
        <taxon>SAR86 cluster</taxon>
    </lineage>
</organism>
<protein>
    <submittedName>
        <fullName evidence="1">Uncharacterized protein</fullName>
    </submittedName>
</protein>
<comment type="caution">
    <text evidence="1">The sequence shown here is derived from an EMBL/GenBank/DDBJ whole genome shotgun (WGS) entry which is preliminary data.</text>
</comment>
<evidence type="ECO:0000313" key="2">
    <source>
        <dbReference type="Proteomes" id="UP000315283"/>
    </source>
</evidence>
<proteinExistence type="predicted"/>
<name>A0A520N5J2_9GAMM</name>
<dbReference type="AlphaFoldDB" id="A0A520N5J2"/>
<gene>
    <name evidence="1" type="ORF">EVA97_02450</name>
</gene>
<dbReference type="EMBL" id="SHBJ01000011">
    <property type="protein sequence ID" value="RZO28649.1"/>
    <property type="molecule type" value="Genomic_DNA"/>
</dbReference>